<keyword evidence="4" id="KW-1185">Reference proteome</keyword>
<feature type="non-terminal residue" evidence="3">
    <location>
        <position position="1"/>
    </location>
</feature>
<evidence type="ECO:0008006" key="5">
    <source>
        <dbReference type="Google" id="ProtNLM"/>
    </source>
</evidence>
<keyword evidence="1" id="KW-0677">Repeat</keyword>
<keyword evidence="2" id="KW-0040">ANK repeat</keyword>
<sequence length="403" mass="43987">VLLQHDCQTFLDVASALPNPAVVQKLLQAGARSSVHSQGTQVSMSNAIRNGHVENVRALLESGACVASGLHQCTWVPLRQAAFWLFPSIIQLLLDHDATWSSHLSPVETSILQSFIANGAALQTRFIPTSCTSPSSETFSHQLLYHAPSHFTRLVIDHANVRPGGNGCHILHELVGSCPDAKRHPAETLRDIEVLLKRGADPNGLDGNGRTALTACLGLCPSIDVFDRIQLLLRGGADPEERDAKGFDPVLMAIKGFQDPLRFRLTETLLYSYPTTTGPSRGEHSWLESHFNFSEEQAINFHALMQKATFSVATTRILDAAVRQQNRGGVLRSDDILRVIRMREDAGLPRYEFDQAFVLELLSATIPSPLAPPVGIYTQALDAIPIGVTAAGHSWDFGQMAIQ</sequence>
<dbReference type="OrthoDB" id="194358at2759"/>
<evidence type="ECO:0000256" key="1">
    <source>
        <dbReference type="ARBA" id="ARBA00022737"/>
    </source>
</evidence>
<organism evidence="3 4">
    <name type="scientific">Lophium mytilinum</name>
    <dbReference type="NCBI Taxonomy" id="390894"/>
    <lineage>
        <taxon>Eukaryota</taxon>
        <taxon>Fungi</taxon>
        <taxon>Dikarya</taxon>
        <taxon>Ascomycota</taxon>
        <taxon>Pezizomycotina</taxon>
        <taxon>Dothideomycetes</taxon>
        <taxon>Pleosporomycetidae</taxon>
        <taxon>Mytilinidiales</taxon>
        <taxon>Mytilinidiaceae</taxon>
        <taxon>Lophium</taxon>
    </lineage>
</organism>
<dbReference type="PANTHER" id="PTHR24201">
    <property type="entry name" value="ANK_REP_REGION DOMAIN-CONTAINING PROTEIN"/>
    <property type="match status" value="1"/>
</dbReference>
<reference evidence="3" key="1">
    <citation type="journal article" date="2020" name="Stud. Mycol.">
        <title>101 Dothideomycetes genomes: a test case for predicting lifestyles and emergence of pathogens.</title>
        <authorList>
            <person name="Haridas S."/>
            <person name="Albert R."/>
            <person name="Binder M."/>
            <person name="Bloem J."/>
            <person name="Labutti K."/>
            <person name="Salamov A."/>
            <person name="Andreopoulos B."/>
            <person name="Baker S."/>
            <person name="Barry K."/>
            <person name="Bills G."/>
            <person name="Bluhm B."/>
            <person name="Cannon C."/>
            <person name="Castanera R."/>
            <person name="Culley D."/>
            <person name="Daum C."/>
            <person name="Ezra D."/>
            <person name="Gonzalez J."/>
            <person name="Henrissat B."/>
            <person name="Kuo A."/>
            <person name="Liang C."/>
            <person name="Lipzen A."/>
            <person name="Lutzoni F."/>
            <person name="Magnuson J."/>
            <person name="Mondo S."/>
            <person name="Nolan M."/>
            <person name="Ohm R."/>
            <person name="Pangilinan J."/>
            <person name="Park H.-J."/>
            <person name="Ramirez L."/>
            <person name="Alfaro M."/>
            <person name="Sun H."/>
            <person name="Tritt A."/>
            <person name="Yoshinaga Y."/>
            <person name="Zwiers L.-H."/>
            <person name="Turgeon B."/>
            <person name="Goodwin S."/>
            <person name="Spatafora J."/>
            <person name="Crous P."/>
            <person name="Grigoriev I."/>
        </authorList>
    </citation>
    <scope>NUCLEOTIDE SEQUENCE</scope>
    <source>
        <strain evidence="3">CBS 269.34</strain>
    </source>
</reference>
<evidence type="ECO:0000256" key="2">
    <source>
        <dbReference type="ARBA" id="ARBA00023043"/>
    </source>
</evidence>
<name>A0A6A6QYF8_9PEZI</name>
<gene>
    <name evidence="3" type="ORF">BU16DRAFT_456568</name>
</gene>
<proteinExistence type="predicted"/>
<dbReference type="EMBL" id="MU004186">
    <property type="protein sequence ID" value="KAF2497481.1"/>
    <property type="molecule type" value="Genomic_DNA"/>
</dbReference>
<dbReference type="Proteomes" id="UP000799750">
    <property type="component" value="Unassembled WGS sequence"/>
</dbReference>
<dbReference type="AlphaFoldDB" id="A0A6A6QYF8"/>
<protein>
    <recommendedName>
        <fullName evidence="5">Ankyrin</fullName>
    </recommendedName>
</protein>
<evidence type="ECO:0000313" key="3">
    <source>
        <dbReference type="EMBL" id="KAF2497481.1"/>
    </source>
</evidence>
<dbReference type="SUPFAM" id="SSF48403">
    <property type="entry name" value="Ankyrin repeat"/>
    <property type="match status" value="1"/>
</dbReference>
<dbReference type="InterPro" id="IPR036770">
    <property type="entry name" value="Ankyrin_rpt-contain_sf"/>
</dbReference>
<evidence type="ECO:0000313" key="4">
    <source>
        <dbReference type="Proteomes" id="UP000799750"/>
    </source>
</evidence>
<dbReference type="PANTHER" id="PTHR24201:SF15">
    <property type="entry name" value="ANKYRIN REPEAT DOMAIN-CONTAINING PROTEIN 66"/>
    <property type="match status" value="1"/>
</dbReference>
<accession>A0A6A6QYF8</accession>
<dbReference type="InterPro" id="IPR050776">
    <property type="entry name" value="Ank_Repeat/CDKN_Inhibitor"/>
</dbReference>
<dbReference type="Gene3D" id="1.25.40.20">
    <property type="entry name" value="Ankyrin repeat-containing domain"/>
    <property type="match status" value="2"/>
</dbReference>